<accession>A0ABY5V8K1</accession>
<organism evidence="1 2">
    <name type="scientific">Alistipes senegalensis JC50</name>
    <dbReference type="NCBI Taxonomy" id="1033732"/>
    <lineage>
        <taxon>Bacteria</taxon>
        <taxon>Pseudomonadati</taxon>
        <taxon>Bacteroidota</taxon>
        <taxon>Bacteroidia</taxon>
        <taxon>Bacteroidales</taxon>
        <taxon>Rikenellaceae</taxon>
        <taxon>Alistipes</taxon>
    </lineage>
</organism>
<dbReference type="Proteomes" id="UP001058267">
    <property type="component" value="Chromosome"/>
</dbReference>
<name>A0ABY5V8K1_9BACT</name>
<keyword evidence="2" id="KW-1185">Reference proteome</keyword>
<evidence type="ECO:0000313" key="1">
    <source>
        <dbReference type="EMBL" id="UWN65573.1"/>
    </source>
</evidence>
<dbReference type="PROSITE" id="PS51257">
    <property type="entry name" value="PROKAR_LIPOPROTEIN"/>
    <property type="match status" value="1"/>
</dbReference>
<reference evidence="1" key="1">
    <citation type="journal article" date="2022" name="Cell">
        <title>Design, construction, and in vivo augmentation of a complex gut microbiome.</title>
        <authorList>
            <person name="Cheng A.G."/>
            <person name="Ho P.Y."/>
            <person name="Aranda-Diaz A."/>
            <person name="Jain S."/>
            <person name="Yu F.B."/>
            <person name="Meng X."/>
            <person name="Wang M."/>
            <person name="Iakiviak M."/>
            <person name="Nagashima K."/>
            <person name="Zhao A."/>
            <person name="Murugkar P."/>
            <person name="Patil A."/>
            <person name="Atabakhsh K."/>
            <person name="Weakley A."/>
            <person name="Yan J."/>
            <person name="Brumbaugh A.R."/>
            <person name="Higginbottom S."/>
            <person name="Dimas A."/>
            <person name="Shiver A.L."/>
            <person name="Deutschbauer A."/>
            <person name="Neff N."/>
            <person name="Sonnenburg J.L."/>
            <person name="Huang K.C."/>
            <person name="Fischbach M.A."/>
        </authorList>
    </citation>
    <scope>NUCLEOTIDE SEQUENCE</scope>
    <source>
        <strain evidence="1">JC50</strain>
    </source>
</reference>
<protein>
    <recommendedName>
        <fullName evidence="3">Major fimbrial subunit protein N-terminal domain-containing protein</fullName>
    </recommendedName>
</protein>
<gene>
    <name evidence="1" type="ORF">NQ519_01690</name>
</gene>
<dbReference type="EMBL" id="CP102252">
    <property type="protein sequence ID" value="UWN65573.1"/>
    <property type="molecule type" value="Genomic_DNA"/>
</dbReference>
<evidence type="ECO:0000313" key="2">
    <source>
        <dbReference type="Proteomes" id="UP001058267"/>
    </source>
</evidence>
<sequence length="373" mass="40642">MKKIQMIAGLFAAAALLLSSCGKEETITDGGSGSGADGSVAVTFNMSTPAGDKVVYPKSRALHDESEYAIKTLTMYEYSVESDGTTKFIRTLTSGEESTDTTFKLSDNGNGSYSFTVRYPAADLLSSKKFKYLFVANNTPAAPTAGDAIETYKGTLSTVVLGNGHASSVLAQNGIAMSGKAISVKDKSDVITLQKGLECKVDMKRIVARVDIKYEVPNLLVTKVEARNVPTKGYLFEDDNNDLSALNTYVDIGLNSNITLPTEYLQDQGKESETIKKALYLYERNNTAEDQSIVIHIEYQMLAGTLLYRGSVDVPFCTKTGTDEAPTTTWVNTERNHLYTIQLGDKDSGSSTLEFKLLVEDWKVVESDEMVTE</sequence>
<evidence type="ECO:0008006" key="3">
    <source>
        <dbReference type="Google" id="ProtNLM"/>
    </source>
</evidence>
<dbReference type="RefSeq" id="WP_019149798.1">
    <property type="nucleotide sequence ID" value="NZ_CP102252.1"/>
</dbReference>
<proteinExistence type="predicted"/>